<evidence type="ECO:0000259" key="1">
    <source>
        <dbReference type="SMART" id="SM01007"/>
    </source>
</evidence>
<organism evidence="2 3">
    <name type="scientific">Cyphellophora europaea (strain CBS 101466)</name>
    <name type="common">Phialophora europaea</name>
    <dbReference type="NCBI Taxonomy" id="1220924"/>
    <lineage>
        <taxon>Eukaryota</taxon>
        <taxon>Fungi</taxon>
        <taxon>Dikarya</taxon>
        <taxon>Ascomycota</taxon>
        <taxon>Pezizomycotina</taxon>
        <taxon>Eurotiomycetes</taxon>
        <taxon>Chaetothyriomycetidae</taxon>
        <taxon>Chaetothyriales</taxon>
        <taxon>Cyphellophoraceae</taxon>
        <taxon>Cyphellophora</taxon>
    </lineage>
</organism>
<dbReference type="InParanoid" id="W2RK11"/>
<dbReference type="eggNOG" id="ENOG502SKYK">
    <property type="taxonomic scope" value="Eukaryota"/>
</dbReference>
<dbReference type="Gene3D" id="3.40.225.10">
    <property type="entry name" value="Class II aldolase/adducin N-terminal domain"/>
    <property type="match status" value="1"/>
</dbReference>
<evidence type="ECO:0000313" key="2">
    <source>
        <dbReference type="EMBL" id="ETN36812.1"/>
    </source>
</evidence>
<dbReference type="InterPro" id="IPR001303">
    <property type="entry name" value="Aldolase_II/adducin_N"/>
</dbReference>
<reference evidence="2 3" key="1">
    <citation type="submission" date="2013-03" db="EMBL/GenBank/DDBJ databases">
        <title>The Genome Sequence of Phialophora europaea CBS 101466.</title>
        <authorList>
            <consortium name="The Broad Institute Genomics Platform"/>
            <person name="Cuomo C."/>
            <person name="de Hoog S."/>
            <person name="Gorbushina A."/>
            <person name="Walker B."/>
            <person name="Young S.K."/>
            <person name="Zeng Q."/>
            <person name="Gargeya S."/>
            <person name="Fitzgerald M."/>
            <person name="Haas B."/>
            <person name="Abouelleil A."/>
            <person name="Allen A.W."/>
            <person name="Alvarado L."/>
            <person name="Arachchi H.M."/>
            <person name="Berlin A.M."/>
            <person name="Chapman S.B."/>
            <person name="Gainer-Dewar J."/>
            <person name="Goldberg J."/>
            <person name="Griggs A."/>
            <person name="Gujja S."/>
            <person name="Hansen M."/>
            <person name="Howarth C."/>
            <person name="Imamovic A."/>
            <person name="Ireland A."/>
            <person name="Larimer J."/>
            <person name="McCowan C."/>
            <person name="Murphy C."/>
            <person name="Pearson M."/>
            <person name="Poon T.W."/>
            <person name="Priest M."/>
            <person name="Roberts A."/>
            <person name="Saif S."/>
            <person name="Shea T."/>
            <person name="Sisk P."/>
            <person name="Sykes S."/>
            <person name="Wortman J."/>
            <person name="Nusbaum C."/>
            <person name="Birren B."/>
        </authorList>
    </citation>
    <scope>NUCLEOTIDE SEQUENCE [LARGE SCALE GENOMIC DNA]</scope>
    <source>
        <strain evidence="2 3">CBS 101466</strain>
    </source>
</reference>
<dbReference type="InterPro" id="IPR036409">
    <property type="entry name" value="Aldolase_II/adducin_N_sf"/>
</dbReference>
<dbReference type="HOGENOM" id="CLU_006033_2_2_1"/>
<dbReference type="Proteomes" id="UP000030752">
    <property type="component" value="Unassembled WGS sequence"/>
</dbReference>
<protein>
    <recommendedName>
        <fullName evidence="1">Class II aldolase/adducin N-terminal domain-containing protein</fullName>
    </recommendedName>
</protein>
<dbReference type="AlphaFoldDB" id="W2RK11"/>
<dbReference type="Pfam" id="PF00596">
    <property type="entry name" value="Aldolase_II"/>
    <property type="match status" value="1"/>
</dbReference>
<dbReference type="EMBL" id="KB822724">
    <property type="protein sequence ID" value="ETN36812.1"/>
    <property type="molecule type" value="Genomic_DNA"/>
</dbReference>
<dbReference type="RefSeq" id="XP_008720344.1">
    <property type="nucleotide sequence ID" value="XM_008722122.1"/>
</dbReference>
<keyword evidence="3" id="KW-1185">Reference proteome</keyword>
<accession>W2RK11</accession>
<evidence type="ECO:0000313" key="3">
    <source>
        <dbReference type="Proteomes" id="UP000030752"/>
    </source>
</evidence>
<dbReference type="SMART" id="SM01007">
    <property type="entry name" value="Aldolase_II"/>
    <property type="match status" value="1"/>
</dbReference>
<sequence length="275" mass="30288">MSKSGALLEELVVSCRILVAHDILQDSGSISVRNPRNTSSFIVNDLPAALTTSVEHLRERSIADGSLIPQVAQNTDDTRPEVAFTEPLVHSSIYARYADVQCVIHSQSSNSIIYGLCNAVGSMLLPAHNKAGFLAKHCPIFNPADFYNALPDSSPRDLRISHSTLGEAMAERLLSHDNYISNGPRHLPDYGCILLRGNGMAVWGRSLYETVHKAIHFERNAFIQTAAMLQRTHSDLEVTYLTDREAEDSEEKALQESEILWRAWAAKVGAYDGAA</sequence>
<dbReference type="STRING" id="1220924.W2RK11"/>
<name>W2RK11_CYPE1</name>
<feature type="domain" description="Class II aldolase/adducin N-terminal" evidence="1">
    <location>
        <begin position="9"/>
        <end position="225"/>
    </location>
</feature>
<gene>
    <name evidence="2" type="ORF">HMPREF1541_07799</name>
</gene>
<dbReference type="VEuPathDB" id="FungiDB:HMPREF1541_07799"/>
<dbReference type="SUPFAM" id="SSF53639">
    <property type="entry name" value="AraD/HMP-PK domain-like"/>
    <property type="match status" value="1"/>
</dbReference>
<dbReference type="GeneID" id="19975138"/>
<dbReference type="OrthoDB" id="2932980at2759"/>
<proteinExistence type="predicted"/>